<dbReference type="GO" id="GO:0052913">
    <property type="term" value="F:16S rRNA (guanine(966)-N(2))-methyltransferase activity"/>
    <property type="evidence" value="ECO:0007669"/>
    <property type="project" value="UniProtKB-EC"/>
</dbReference>
<evidence type="ECO:0000256" key="1">
    <source>
        <dbReference type="ARBA" id="ARBA00002649"/>
    </source>
</evidence>
<dbReference type="PIRSF" id="PIRSF004553">
    <property type="entry name" value="CHP00095"/>
    <property type="match status" value="1"/>
</dbReference>
<comment type="catalytic activity">
    <reaction evidence="7 8">
        <text>guanosine(966) in 16S rRNA + S-adenosyl-L-methionine = N(2)-methylguanosine(966) in 16S rRNA + S-adenosyl-L-homocysteine + H(+)</text>
        <dbReference type="Rhea" id="RHEA:23548"/>
        <dbReference type="Rhea" id="RHEA-COMP:10211"/>
        <dbReference type="Rhea" id="RHEA-COMP:10212"/>
        <dbReference type="ChEBI" id="CHEBI:15378"/>
        <dbReference type="ChEBI" id="CHEBI:57856"/>
        <dbReference type="ChEBI" id="CHEBI:59789"/>
        <dbReference type="ChEBI" id="CHEBI:74269"/>
        <dbReference type="ChEBI" id="CHEBI:74481"/>
        <dbReference type="EC" id="2.1.1.171"/>
    </reaction>
</comment>
<evidence type="ECO:0000256" key="8">
    <source>
        <dbReference type="PIRNR" id="PIRNR004553"/>
    </source>
</evidence>
<comment type="similarity">
    <text evidence="2 8">Belongs to the methyltransferase superfamily. RsmD family.</text>
</comment>
<dbReference type="InterPro" id="IPR029063">
    <property type="entry name" value="SAM-dependent_MTases_sf"/>
</dbReference>
<evidence type="ECO:0000313" key="9">
    <source>
        <dbReference type="EMBL" id="MCL6270846.1"/>
    </source>
</evidence>
<proteinExistence type="inferred from homology"/>
<dbReference type="InterPro" id="IPR002052">
    <property type="entry name" value="DNA_methylase_N6_adenine_CS"/>
</dbReference>
<keyword evidence="6 8" id="KW-0808">Transferase</keyword>
<name>A0ABT0PHW0_9GAMM</name>
<keyword evidence="8" id="KW-0949">S-adenosyl-L-methionine</keyword>
<dbReference type="PANTHER" id="PTHR43542:SF1">
    <property type="entry name" value="METHYLTRANSFERASE"/>
    <property type="match status" value="1"/>
</dbReference>
<comment type="caution">
    <text evidence="9">The sequence shown here is derived from an EMBL/GenBank/DDBJ whole genome shotgun (WGS) entry which is preliminary data.</text>
</comment>
<dbReference type="NCBIfam" id="TIGR00095">
    <property type="entry name" value="16S rRNA (guanine(966)-N(2))-methyltransferase RsmD"/>
    <property type="match status" value="1"/>
</dbReference>
<protein>
    <recommendedName>
        <fullName evidence="4 8">Ribosomal RNA small subunit methyltransferase D</fullName>
        <ecNumber evidence="3 8">2.1.1.171</ecNumber>
    </recommendedName>
</protein>
<evidence type="ECO:0000256" key="6">
    <source>
        <dbReference type="ARBA" id="ARBA00022679"/>
    </source>
</evidence>
<dbReference type="EC" id="2.1.1.171" evidence="3 8"/>
<accession>A0ABT0PHW0</accession>
<comment type="function">
    <text evidence="1 8">Specifically methylates the guanine in position 966 of 16S rRNA in the assembled 30S particle.</text>
</comment>
<dbReference type="CDD" id="cd02440">
    <property type="entry name" value="AdoMet_MTases"/>
    <property type="match status" value="1"/>
</dbReference>
<keyword evidence="10" id="KW-1185">Reference proteome</keyword>
<dbReference type="InterPro" id="IPR004398">
    <property type="entry name" value="RNA_MeTrfase_RsmD"/>
</dbReference>
<gene>
    <name evidence="9" type="primary">rsmD</name>
    <name evidence="9" type="ORF">M3P05_13025</name>
</gene>
<dbReference type="PROSITE" id="PS00092">
    <property type="entry name" value="N6_MTASE"/>
    <property type="match status" value="1"/>
</dbReference>
<dbReference type="Proteomes" id="UP001203338">
    <property type="component" value="Unassembled WGS sequence"/>
</dbReference>
<reference evidence="9 10" key="1">
    <citation type="submission" date="2022-05" db="EMBL/GenBank/DDBJ databases">
        <authorList>
            <person name="Park J.-S."/>
        </authorList>
    </citation>
    <scope>NUCLEOTIDE SEQUENCE [LARGE SCALE GENOMIC DNA]</scope>
    <source>
        <strain evidence="9 10">2012CJ34-2</strain>
    </source>
</reference>
<dbReference type="SUPFAM" id="SSF53335">
    <property type="entry name" value="S-adenosyl-L-methionine-dependent methyltransferases"/>
    <property type="match status" value="1"/>
</dbReference>
<dbReference type="Gene3D" id="3.40.50.150">
    <property type="entry name" value="Vaccinia Virus protein VP39"/>
    <property type="match status" value="1"/>
</dbReference>
<evidence type="ECO:0000256" key="3">
    <source>
        <dbReference type="ARBA" id="ARBA00012141"/>
    </source>
</evidence>
<sequence>MPRKRKTTSHNGAGRLRIIGGDWRSRQLPVASVEGLRPTPDRVRETVYNWLTGWVAGARCLDVFSGTGALGLEALSRGAAHTTFLEFSPIAARMLKDNLNTLKCNNAEVIQTDASLWLNQPATEGYDLIFLDPPFNKGMLAPACRQLAENGYLKEDVVIYVETEATLGQPDVPDNWQLWKEKGAGQLVSRLYRTN</sequence>
<dbReference type="EMBL" id="JAMFLX010000017">
    <property type="protein sequence ID" value="MCL6270846.1"/>
    <property type="molecule type" value="Genomic_DNA"/>
</dbReference>
<organism evidence="9 10">
    <name type="scientific">Parendozoicomonas callyspongiae</name>
    <dbReference type="NCBI Taxonomy" id="2942213"/>
    <lineage>
        <taxon>Bacteria</taxon>
        <taxon>Pseudomonadati</taxon>
        <taxon>Pseudomonadota</taxon>
        <taxon>Gammaproteobacteria</taxon>
        <taxon>Oceanospirillales</taxon>
        <taxon>Endozoicomonadaceae</taxon>
        <taxon>Parendozoicomonas</taxon>
    </lineage>
</organism>
<evidence type="ECO:0000256" key="7">
    <source>
        <dbReference type="ARBA" id="ARBA00048326"/>
    </source>
</evidence>
<dbReference type="Pfam" id="PF03602">
    <property type="entry name" value="Cons_hypoth95"/>
    <property type="match status" value="1"/>
</dbReference>
<evidence type="ECO:0000256" key="2">
    <source>
        <dbReference type="ARBA" id="ARBA00005269"/>
    </source>
</evidence>
<dbReference type="PANTHER" id="PTHR43542">
    <property type="entry name" value="METHYLTRANSFERASE"/>
    <property type="match status" value="1"/>
</dbReference>
<evidence type="ECO:0000313" key="10">
    <source>
        <dbReference type="Proteomes" id="UP001203338"/>
    </source>
</evidence>
<evidence type="ECO:0000256" key="5">
    <source>
        <dbReference type="ARBA" id="ARBA00022603"/>
    </source>
</evidence>
<keyword evidence="8" id="KW-0698">rRNA processing</keyword>
<evidence type="ECO:0000256" key="4">
    <source>
        <dbReference type="ARBA" id="ARBA00013682"/>
    </source>
</evidence>
<dbReference type="RefSeq" id="WP_249700145.1">
    <property type="nucleotide sequence ID" value="NZ_JAMFLX010000017.1"/>
</dbReference>
<keyword evidence="5 8" id="KW-0489">Methyltransferase</keyword>